<reference evidence="2 3" key="1">
    <citation type="submission" date="2017-09" db="EMBL/GenBank/DDBJ databases">
        <title>Large-scale bioinformatics analysis of Bacillus genomes uncovers conserved roles of natural products in bacterial physiology.</title>
        <authorList>
            <consortium name="Agbiome Team Llc"/>
            <person name="Bleich R.M."/>
            <person name="Grubbs K.J."/>
            <person name="Santa Maria K.C."/>
            <person name="Allen S.E."/>
            <person name="Farag S."/>
            <person name="Shank E.A."/>
            <person name="Bowers A."/>
        </authorList>
    </citation>
    <scope>NUCLEOTIDE SEQUENCE [LARGE SCALE GENOMIC DNA]</scope>
    <source>
        <strain evidence="2 3">AFS040105</strain>
    </source>
</reference>
<dbReference type="AlphaFoldDB" id="A0A2C1LSF7"/>
<dbReference type="EMBL" id="NUMG01000021">
    <property type="protein sequence ID" value="PGU00591.1"/>
    <property type="molecule type" value="Genomic_DNA"/>
</dbReference>
<organism evidence="2 3">
    <name type="scientific">Bacillus cereus</name>
    <dbReference type="NCBI Taxonomy" id="1396"/>
    <lineage>
        <taxon>Bacteria</taxon>
        <taxon>Bacillati</taxon>
        <taxon>Bacillota</taxon>
        <taxon>Bacilli</taxon>
        <taxon>Bacillales</taxon>
        <taxon>Bacillaceae</taxon>
        <taxon>Bacillus</taxon>
        <taxon>Bacillus cereus group</taxon>
    </lineage>
</organism>
<evidence type="ECO:0000256" key="1">
    <source>
        <dbReference type="SAM" id="SignalP"/>
    </source>
</evidence>
<dbReference type="InterPro" id="IPR012340">
    <property type="entry name" value="NA-bd_OB-fold"/>
</dbReference>
<dbReference type="Proteomes" id="UP000225766">
    <property type="component" value="Unassembled WGS sequence"/>
</dbReference>
<dbReference type="RefSeq" id="WP_098882754.1">
    <property type="nucleotide sequence ID" value="NZ_NUMG01000021.1"/>
</dbReference>
<evidence type="ECO:0000313" key="3">
    <source>
        <dbReference type="Proteomes" id="UP000225766"/>
    </source>
</evidence>
<dbReference type="Gene3D" id="2.40.50.140">
    <property type="entry name" value="Nucleic acid-binding proteins"/>
    <property type="match status" value="1"/>
</dbReference>
<keyword evidence="1" id="KW-0732">Signal</keyword>
<feature type="signal peptide" evidence="1">
    <location>
        <begin position="1"/>
        <end position="21"/>
    </location>
</feature>
<dbReference type="PROSITE" id="PS51257">
    <property type="entry name" value="PROKAR_LIPOPROTEIN"/>
    <property type="match status" value="1"/>
</dbReference>
<proteinExistence type="predicted"/>
<dbReference type="Pfam" id="PF11518">
    <property type="entry name" value="DUF3221"/>
    <property type="match status" value="1"/>
</dbReference>
<evidence type="ECO:0008006" key="4">
    <source>
        <dbReference type="Google" id="ProtNLM"/>
    </source>
</evidence>
<sequence>MKRNSLIAYLYVFLIILSACTSPQISTTVEQTVTKEGYVILKNDRVYFIGDKTFEMKVELQNYIEQQMNKEHPSDIVLSFKDKHAYNQLKTGNKIKVWSSQIIESYPAKMIVEKFEIVDK</sequence>
<gene>
    <name evidence="2" type="ORF">COD19_15840</name>
</gene>
<accession>A0A2C1LSF7</accession>
<feature type="chain" id="PRO_5039375435" description="DUF3221 domain-containing protein" evidence="1">
    <location>
        <begin position="22"/>
        <end position="120"/>
    </location>
</feature>
<protein>
    <recommendedName>
        <fullName evidence="4">DUF3221 domain-containing protein</fullName>
    </recommendedName>
</protein>
<comment type="caution">
    <text evidence="2">The sequence shown here is derived from an EMBL/GenBank/DDBJ whole genome shotgun (WGS) entry which is preliminary data.</text>
</comment>
<evidence type="ECO:0000313" key="2">
    <source>
        <dbReference type="EMBL" id="PGU00591.1"/>
    </source>
</evidence>
<name>A0A2C1LSF7_BACCE</name>
<dbReference type="InterPro" id="IPR021598">
    <property type="entry name" value="DUF3221"/>
</dbReference>